<name>A0A8C4TLR6_ERPCA</name>
<keyword evidence="3" id="KW-0805">Transcription regulation</keyword>
<dbReference type="GO" id="GO:0000977">
    <property type="term" value="F:RNA polymerase II transcription regulatory region sequence-specific DNA binding"/>
    <property type="evidence" value="ECO:0007669"/>
    <property type="project" value="TreeGrafter"/>
</dbReference>
<evidence type="ECO:0000256" key="10">
    <source>
        <dbReference type="ARBA" id="ARBA00074291"/>
    </source>
</evidence>
<dbReference type="InterPro" id="IPR009071">
    <property type="entry name" value="HMG_box_dom"/>
</dbReference>
<feature type="region of interest" description="Disordered" evidence="12">
    <location>
        <begin position="1706"/>
        <end position="1727"/>
    </location>
</feature>
<feature type="region of interest" description="Disordered" evidence="12">
    <location>
        <begin position="2156"/>
        <end position="2188"/>
    </location>
</feature>
<evidence type="ECO:0000313" key="14">
    <source>
        <dbReference type="Ensembl" id="ENSECRP00000031209.1"/>
    </source>
</evidence>
<feature type="region of interest" description="Disordered" evidence="12">
    <location>
        <begin position="2431"/>
        <end position="2461"/>
    </location>
</feature>
<dbReference type="Pfam" id="PF00505">
    <property type="entry name" value="HMG_box"/>
    <property type="match status" value="1"/>
</dbReference>
<feature type="region of interest" description="Disordered" evidence="12">
    <location>
        <begin position="2993"/>
        <end position="3072"/>
    </location>
</feature>
<feature type="compositionally biased region" description="Polar residues" evidence="12">
    <location>
        <begin position="2775"/>
        <end position="2785"/>
    </location>
</feature>
<evidence type="ECO:0000256" key="12">
    <source>
        <dbReference type="SAM" id="MobiDB-lite"/>
    </source>
</evidence>
<evidence type="ECO:0000259" key="13">
    <source>
        <dbReference type="PROSITE" id="PS50118"/>
    </source>
</evidence>
<keyword evidence="6 11" id="KW-0539">Nucleus</keyword>
<proteinExistence type="predicted"/>
<dbReference type="SUPFAM" id="SSF47095">
    <property type="entry name" value="HMG-box"/>
    <property type="match status" value="1"/>
</dbReference>
<evidence type="ECO:0000256" key="4">
    <source>
        <dbReference type="ARBA" id="ARBA00023125"/>
    </source>
</evidence>
<dbReference type="Pfam" id="PF25981">
    <property type="entry name" value="HTH_Cic_C"/>
    <property type="match status" value="1"/>
</dbReference>
<feature type="compositionally biased region" description="Polar residues" evidence="12">
    <location>
        <begin position="891"/>
        <end position="902"/>
    </location>
</feature>
<dbReference type="InterPro" id="IPR058607">
    <property type="entry name" value="HMG-box_Cic-like"/>
</dbReference>
<dbReference type="GO" id="GO:0000981">
    <property type="term" value="F:DNA-binding transcription factor activity, RNA polymerase II-specific"/>
    <property type="evidence" value="ECO:0007669"/>
    <property type="project" value="TreeGrafter"/>
</dbReference>
<dbReference type="GeneTree" id="ENSGT00940000159960"/>
<dbReference type="GO" id="GO:0005634">
    <property type="term" value="C:nucleus"/>
    <property type="evidence" value="ECO:0007669"/>
    <property type="project" value="UniProtKB-UniRule"/>
</dbReference>
<dbReference type="PANTHER" id="PTHR13059">
    <property type="entry name" value="HMG-BOX TRANSCRIPTION FACTOR BBX"/>
    <property type="match status" value="1"/>
</dbReference>
<feature type="compositionally biased region" description="Polar residues" evidence="12">
    <location>
        <begin position="2659"/>
        <end position="2681"/>
    </location>
</feature>
<feature type="compositionally biased region" description="Low complexity" evidence="12">
    <location>
        <begin position="179"/>
        <end position="216"/>
    </location>
</feature>
<evidence type="ECO:0000256" key="7">
    <source>
        <dbReference type="ARBA" id="ARBA00053962"/>
    </source>
</evidence>
<dbReference type="InterPro" id="IPR036910">
    <property type="entry name" value="HMG_box_dom_sf"/>
</dbReference>
<feature type="DNA-binding region" description="HMG box" evidence="11">
    <location>
        <begin position="1463"/>
        <end position="1531"/>
    </location>
</feature>
<feature type="region of interest" description="Disordered" evidence="12">
    <location>
        <begin position="996"/>
        <end position="1097"/>
    </location>
</feature>
<evidence type="ECO:0000256" key="6">
    <source>
        <dbReference type="ARBA" id="ARBA00023242"/>
    </source>
</evidence>
<feature type="compositionally biased region" description="Polar residues" evidence="12">
    <location>
        <begin position="2733"/>
        <end position="2742"/>
    </location>
</feature>
<feature type="compositionally biased region" description="Low complexity" evidence="12">
    <location>
        <begin position="2743"/>
        <end position="2774"/>
    </location>
</feature>
<keyword evidence="15" id="KW-1185">Reference proteome</keyword>
<dbReference type="Proteomes" id="UP000694620">
    <property type="component" value="Chromosome 17"/>
</dbReference>
<feature type="compositionally biased region" description="Basic and acidic residues" evidence="12">
    <location>
        <begin position="823"/>
        <end position="853"/>
    </location>
</feature>
<dbReference type="InterPro" id="IPR058606">
    <property type="entry name" value="HTH_Cic_C"/>
</dbReference>
<dbReference type="PROSITE" id="PS50118">
    <property type="entry name" value="HMG_BOX_2"/>
    <property type="match status" value="1"/>
</dbReference>
<evidence type="ECO:0000256" key="11">
    <source>
        <dbReference type="PROSITE-ProRule" id="PRU00267"/>
    </source>
</evidence>
<evidence type="ECO:0000256" key="8">
    <source>
        <dbReference type="ARBA" id="ARBA00064662"/>
    </source>
</evidence>
<feature type="region of interest" description="Disordered" evidence="12">
    <location>
        <begin position="700"/>
        <end position="751"/>
    </location>
</feature>
<comment type="function">
    <text evidence="7">Transcriptional repressor which plays a role in development of the central nervous system (CNS). In concert with ATXN1 and ATXN1L, involved in brain development.</text>
</comment>
<feature type="compositionally biased region" description="Low complexity" evidence="12">
    <location>
        <begin position="1658"/>
        <end position="1667"/>
    </location>
</feature>
<evidence type="ECO:0000256" key="2">
    <source>
        <dbReference type="ARBA" id="ARBA00022553"/>
    </source>
</evidence>
<feature type="region of interest" description="Disordered" evidence="12">
    <location>
        <begin position="2851"/>
        <end position="2903"/>
    </location>
</feature>
<feature type="region of interest" description="Disordered" evidence="12">
    <location>
        <begin position="282"/>
        <end position="303"/>
    </location>
</feature>
<dbReference type="Pfam" id="PF16090">
    <property type="entry name" value="DUF4819"/>
    <property type="match status" value="1"/>
</dbReference>
<accession>A0A8C4TLR6</accession>
<reference evidence="14" key="3">
    <citation type="submission" date="2025-09" db="UniProtKB">
        <authorList>
            <consortium name="Ensembl"/>
        </authorList>
    </citation>
    <scope>IDENTIFICATION</scope>
</reference>
<keyword evidence="5" id="KW-0804">Transcription</keyword>
<feature type="region of interest" description="Disordered" evidence="12">
    <location>
        <begin position="1"/>
        <end position="270"/>
    </location>
</feature>
<feature type="compositionally biased region" description="Polar residues" evidence="12">
    <location>
        <begin position="728"/>
        <end position="747"/>
    </location>
</feature>
<evidence type="ECO:0000256" key="9">
    <source>
        <dbReference type="ARBA" id="ARBA00065636"/>
    </source>
</evidence>
<protein>
    <recommendedName>
        <fullName evidence="10">Protein capicua homolog</fullName>
    </recommendedName>
</protein>
<comment type="subunit">
    <text evidence="9">Interacts with ATXN1.</text>
</comment>
<keyword evidence="2" id="KW-0597">Phosphoprotein</keyword>
<keyword evidence="4 11" id="KW-0238">DNA-binding</keyword>
<feature type="compositionally biased region" description="Polar residues" evidence="12">
    <location>
        <begin position="75"/>
        <end position="92"/>
    </location>
</feature>
<feature type="compositionally biased region" description="Low complexity" evidence="12">
    <location>
        <begin position="1017"/>
        <end position="1037"/>
    </location>
</feature>
<dbReference type="SMART" id="SM00398">
    <property type="entry name" value="HMG"/>
    <property type="match status" value="1"/>
</dbReference>
<evidence type="ECO:0000256" key="1">
    <source>
        <dbReference type="ARBA" id="ARBA00022491"/>
    </source>
</evidence>
<organism evidence="14 15">
    <name type="scientific">Erpetoichthys calabaricus</name>
    <name type="common">Rope fish</name>
    <name type="synonym">Calamoichthys calabaricus</name>
    <dbReference type="NCBI Taxonomy" id="27687"/>
    <lineage>
        <taxon>Eukaryota</taxon>
        <taxon>Metazoa</taxon>
        <taxon>Chordata</taxon>
        <taxon>Craniata</taxon>
        <taxon>Vertebrata</taxon>
        <taxon>Euteleostomi</taxon>
        <taxon>Actinopterygii</taxon>
        <taxon>Polypteriformes</taxon>
        <taxon>Polypteridae</taxon>
        <taxon>Erpetoichthys</taxon>
    </lineage>
</organism>
<feature type="compositionally biased region" description="Basic and acidic residues" evidence="12">
    <location>
        <begin position="93"/>
        <end position="128"/>
    </location>
</feature>
<feature type="region of interest" description="Disordered" evidence="12">
    <location>
        <begin position="2572"/>
        <end position="2591"/>
    </location>
</feature>
<feature type="compositionally biased region" description="Low complexity" evidence="12">
    <location>
        <begin position="1210"/>
        <end position="1229"/>
    </location>
</feature>
<feature type="compositionally biased region" description="Polar residues" evidence="12">
    <location>
        <begin position="2607"/>
        <end position="2618"/>
    </location>
</feature>
<dbReference type="Gene3D" id="1.10.30.10">
    <property type="entry name" value="High mobility group box domain"/>
    <property type="match status" value="1"/>
</dbReference>
<dbReference type="CDD" id="cd21990">
    <property type="entry name" value="HMG-box_CIC-like"/>
    <property type="match status" value="1"/>
</dbReference>
<dbReference type="FunFam" id="1.10.30.10:FF:000010">
    <property type="entry name" value="Capicua transcriptional repressor b"/>
    <property type="match status" value="1"/>
</dbReference>
<feature type="region of interest" description="Disordered" evidence="12">
    <location>
        <begin position="1130"/>
        <end position="1151"/>
    </location>
</feature>
<feature type="region of interest" description="Disordered" evidence="12">
    <location>
        <begin position="2601"/>
        <end position="2811"/>
    </location>
</feature>
<dbReference type="InterPro" id="IPR052412">
    <property type="entry name" value="CC-Dev_Transcription_Reg"/>
</dbReference>
<feature type="compositionally biased region" description="Low complexity" evidence="12">
    <location>
        <begin position="3052"/>
        <end position="3062"/>
    </location>
</feature>
<feature type="compositionally biased region" description="Low complexity" evidence="12">
    <location>
        <begin position="701"/>
        <end position="723"/>
    </location>
</feature>
<feature type="region of interest" description="Disordered" evidence="12">
    <location>
        <begin position="589"/>
        <end position="608"/>
    </location>
</feature>
<dbReference type="InterPro" id="IPR032147">
    <property type="entry name" value="Cic_dom"/>
</dbReference>
<feature type="compositionally biased region" description="Polar residues" evidence="12">
    <location>
        <begin position="2546"/>
        <end position="2557"/>
    </location>
</feature>
<feature type="region of interest" description="Disordered" evidence="12">
    <location>
        <begin position="2529"/>
        <end position="2560"/>
    </location>
</feature>
<feature type="region of interest" description="Disordered" evidence="12">
    <location>
        <begin position="1318"/>
        <end position="1463"/>
    </location>
</feature>
<feature type="region of interest" description="Disordered" evidence="12">
    <location>
        <begin position="891"/>
        <end position="915"/>
    </location>
</feature>
<sequence>MKPVRRQGGRSPLSLRAKSNKRKPTASQGPSNTSPLSLDGQSEMGEMETQEQKHPVQEDSRSSPTDIDPIDTQELESISQATGVPLNKGQSSRIREVRNWRLRDHSLLLDSKEGVVESSPSRDHHKGQESLSSRAVGEDDSGKEESLSGSSNHPPSSRKTATFKSRAPKKKYMFDHHSSSISSGHLQSTENFESVGSSSGEVVSGGSVVSSETSNSSREDCDGTSHSNNSLTYSKEDKQTAESNLEEAPNFSGGTPVASASTSELHDGNNEQEGICSLLSVRSSSTDTASEHSADSDLDAGPATSTLTSCGIDAEGRCLDKEIKHDLDCSRDKEKQQPFWYDLRHLKSKRVLARRSHDSPGDGPSFFQSGVVKQIRRSSDLGIQFSGERSLIYYEGGMSFGGACGPSSSAVDVILDVVPPPSAVAVGTRVCVCIRPNETIYREGMVLEINPKPVSYRVLLDGASKSSGNHEETGVGAKSGTLAKKDNEFVWVSLSSLRLLHSPWIKEDSSDSAFTEEENGALGGGCNAGKEKCNKIVNDTPVDRDSEKEKCDSGTVVHNISPFLSKSRPLITPLTSNPAPSVFLVKPDLGTDGDTPRSQYQQTPPEDVEVSKISFPMDSTPKADSVALMFPGEEKGQSSALSGLPIQRQILSPTKSPGYTQLVVGPSTGMLPLVLTGSGTLASSNRCLIEPPTSLLCQEVTSSATGSGRSSTSSLSLEKSNSQGGSGCTTPAAGSTSRSRTPLTAAQQKYKKGDVVCTPNGIRKKFNGKQWRRLCSRDSCMKESQRRGYCSRHLSMRTKEMENNGANLPSDTFSGLGSASRSSRLDGRASSEFDWDDTSRDSSEASSRTDSRPRLALSSQAIIAAACATQDLSRFDFDECEAANMLVSLGSSRSGTPSFSPVSNQSPFSPAPSPSPSPLFGFRPANFSPITASPVIQRITGQSRHATASTPKVVPLGAQALEGIGVSQHSGGTPHRERHISGIQPTFQANLTFTVPMSPNKRKSDSHCPASTGNSMSITTPIAGGSGSTSSSCSTAPDFQKSDSLDSGVDSISHTPTLPSTPAGFRAMSPASQFPGSQQASPLPLLSPTPSAMTSDPCTTVRRVPAQQHQQRDSPVIVRNPDVPLPAKFTEKPLGIGNIGVDPHNGGSASPRAPRFTGTKEGGVVGNVAGSNARAKVTGLQIPVPINANQLGVGANAANGISRSLQMGVSSASSSTQSEQSAVSSATQTHATESVARGTVGNPAVGGVGAVGFGGVVTPLPYHPAPTALLPVIVPSEFSHPVPRKDIIMGRPGTVWTNVEPRSVPVFPWHSLVPFLAPSQSESSVPSSESQQAVDHPPIPNQNKDPSLSCVVPVPDSGNSSSGGDPEKPTAPSPSQTEVPHAGAAIPAEDQAPLGREGVVGGADSETESDVDDPFYPALMSEAPISVSPVKRRTQSLSALPKDRDLGCDKEGRSPGKREKDHIRRPMNAFMIFSKRHRALVHQRHPNQDNRTVSKILGEWWYALGQKEKQKYHDLAFQVKEAHFKAHPDWKWCNKDRKKSSSDVKTALVGPGGVSKDIRERSVSETGTVGEVLMSSHGATSGTEQRGCPGVASVNERLGGDGTQAQLTRPRAFSHSGVHSLERADRNNTQTLVELAQMCGSTASQFSGTSSVRFSNPRRSYSRSQRAASEDMTSDEERMVICEEEGDDDVIDDSFPPGTIDLKCKERVTESDSEGASGEEPESKRAFAPVIRSSSAVVPSSSSSIFAHCRTGSDLKSDKITVEEKQSLNQEHPSSSAVLQQQLGMANLVSSQSGQQRSVSLTLYQPSNVYSVSGGANTGVGKHFPATGDISSSESTMQVFERKRKRVENSGMAVQLKDSTAGISDSLAYGTNASVPPNVNQSVIASTVSILPTLVFPHSSPVTNTSCIFSTKASVAASSTGVLGTSLAPIMGATRMASTVVTSVVKPVSSTPVPIASKPPQSAATTVGRDSASTLGVTQSAVSSLEHLHGIQNRAVMTPPLSTTNNAITVGAGRISGSPLPQVGVIYTEKQQQQPQILIGQGASIGGVAKQHFSPSTSAGTSTLNVAAVTNLVVGGPHSFGNSGQTINSTRQPAAVQLLAQQPGATPGTSNNGPLPLGILQSPAQFLSTAASPACGPKGITQVQYILPTLSPQSLNNAASSGSNKIGPGGQTTLLPTSHNHHPPVAQQPASIQFTLPAPPPGTGAANGKVIATATGVSQAIPIMQPGPAASPTIGVVSPGHRAQSLSPVQAQSPVLSSTVLQPSSILTPAGPVQGKMLVPMSAVRPANSGQPPPLPVVPSHLPVPVQNGVQPSKIIHIASVPVVQSQLSSTGAVQAGSHFPVTMATAAVMTPGSSQPQKVLLPSATARITYVQPAPGVPTPVPLVSSTVTSSQQAQHTQGPAYVPSPMSTLGFAAIAPSGQTLVQPIITGQPSLLTPGQSQSCPQLPPPNPPSSGGTSQLLTAIYPSPGVATAGVVSVATVPQSVVYSVSSPSAAHSTSAPGASNSSVVSMQQQSSIYQYSSGSGLAPVPAMSGSVPVAPKASRMAPSTPSASSVKTPQKVKATLASIPVGNFEGVRSSTPNKPSGSGEREVTTVVAPRFLFDSDKLSTGNSPTTPHTQSRRTEPELACQVDPAGESQDSKSDLVRSSGTPPTEDKPATSAQKLQESWENSVTTNNKSCNSADDRGGTTEGQLNSGGNGENTLQSTGSAASIGSVRGKESAAQVQSARRGPVSESSTACQQHTTAAITTSSSSSSPSSSSSCSSSSSTSSANSTVVGGTENTKSLPPQVEERKEPLPTKKIKVRPPPLKKTFDSVDKVLSNVYFEERFAELPEFRPEEVLPSPTLQSLATSPRAILGSYRKKRKNSTDLDSSTEDPISPKRKMRRRSSCSSEPNTPKSAAKCEGDIFTFDRPGTDSEDVLGELEFDKVPYSSLRRTLDQRRALVMQLFQEHGFFPSAQATAAFQARFADIFPTKVCLQLKIREVRQKIMQTATPTEMSIPGSSQDQPASVPSTPTLLSGSISNCQQGVEGISISGQSIEASHSHDTPEPGEQEQSSSPSSQQHMHTSQDSSR</sequence>
<feature type="compositionally biased region" description="Polar residues" evidence="12">
    <location>
        <begin position="224"/>
        <end position="233"/>
    </location>
</feature>
<feature type="region of interest" description="Disordered" evidence="12">
    <location>
        <begin position="1209"/>
        <end position="1241"/>
    </location>
</feature>
<feature type="compositionally biased region" description="Low complexity" evidence="12">
    <location>
        <begin position="1075"/>
        <end position="1095"/>
    </location>
</feature>
<feature type="compositionally biased region" description="Polar residues" evidence="12">
    <location>
        <begin position="1050"/>
        <end position="1060"/>
    </location>
</feature>
<feature type="compositionally biased region" description="Basic and acidic residues" evidence="12">
    <location>
        <begin position="1441"/>
        <end position="1463"/>
    </location>
</feature>
<feature type="compositionally biased region" description="Acidic residues" evidence="12">
    <location>
        <begin position="1711"/>
        <end position="1720"/>
    </location>
</feature>
<keyword evidence="1" id="KW-0678">Repressor</keyword>
<evidence type="ECO:0000313" key="15">
    <source>
        <dbReference type="Proteomes" id="UP000694620"/>
    </source>
</evidence>
<feature type="compositionally biased region" description="Polar residues" evidence="12">
    <location>
        <begin position="804"/>
        <end position="813"/>
    </location>
</feature>
<feature type="domain" description="HMG box" evidence="13">
    <location>
        <begin position="1463"/>
        <end position="1531"/>
    </location>
</feature>
<feature type="compositionally biased region" description="Low complexity" evidence="12">
    <location>
        <begin position="147"/>
        <end position="157"/>
    </location>
</feature>
<feature type="compositionally biased region" description="Basic and acidic residues" evidence="12">
    <location>
        <begin position="50"/>
        <end position="61"/>
    </location>
</feature>
<feature type="compositionally biased region" description="Polar residues" evidence="12">
    <location>
        <begin position="3063"/>
        <end position="3072"/>
    </location>
</feature>
<feature type="compositionally biased region" description="Low complexity" evidence="12">
    <location>
        <begin position="1318"/>
        <end position="1334"/>
    </location>
</feature>
<feature type="region of interest" description="Disordered" evidence="12">
    <location>
        <begin position="802"/>
        <end position="854"/>
    </location>
</feature>
<evidence type="ECO:0000256" key="5">
    <source>
        <dbReference type="ARBA" id="ARBA00023163"/>
    </source>
</evidence>
<feature type="compositionally biased region" description="Polar residues" evidence="12">
    <location>
        <begin position="2700"/>
        <end position="2711"/>
    </location>
</feature>
<reference evidence="14" key="2">
    <citation type="submission" date="2025-08" db="UniProtKB">
        <authorList>
            <consortium name="Ensembl"/>
        </authorList>
    </citation>
    <scope>IDENTIFICATION</scope>
</reference>
<feature type="compositionally biased region" description="Polar residues" evidence="12">
    <location>
        <begin position="1644"/>
        <end position="1654"/>
    </location>
</feature>
<feature type="compositionally biased region" description="Polar residues" evidence="12">
    <location>
        <begin position="2993"/>
        <end position="3026"/>
    </location>
</feature>
<dbReference type="Ensembl" id="ENSECRT00000031868.1">
    <property type="protein sequence ID" value="ENSECRP00000031209.1"/>
    <property type="gene ID" value="ENSECRG00000021153.1"/>
</dbReference>
<feature type="region of interest" description="Disordered" evidence="12">
    <location>
        <begin position="1644"/>
        <end position="1677"/>
    </location>
</feature>
<feature type="compositionally biased region" description="Polar residues" evidence="12">
    <location>
        <begin position="25"/>
        <end position="40"/>
    </location>
</feature>
<feature type="compositionally biased region" description="Low complexity" evidence="12">
    <location>
        <begin position="1351"/>
        <end position="1364"/>
    </location>
</feature>
<evidence type="ECO:0000256" key="3">
    <source>
        <dbReference type="ARBA" id="ARBA00023015"/>
    </source>
</evidence>
<comment type="subunit">
    <text evidence="8">Found in a complex with ATXN1 and ATXN1L.</text>
</comment>
<dbReference type="PANTHER" id="PTHR13059:SF13">
    <property type="entry name" value="PROTEIN CAPICUA HOMOLOG"/>
    <property type="match status" value="1"/>
</dbReference>
<reference evidence="14" key="1">
    <citation type="submission" date="2021-06" db="EMBL/GenBank/DDBJ databases">
        <authorList>
            <consortium name="Wellcome Sanger Institute Data Sharing"/>
        </authorList>
    </citation>
    <scope>NUCLEOTIDE SEQUENCE [LARGE SCALE GENOMIC DNA]</scope>
</reference>